<reference evidence="7 8" key="1">
    <citation type="submission" date="2016-11" db="EMBL/GenBank/DDBJ databases">
        <authorList>
            <person name="Jaros S."/>
            <person name="Januszkiewicz K."/>
            <person name="Wedrychowicz H."/>
        </authorList>
    </citation>
    <scope>NUCLEOTIDE SEQUENCE [LARGE SCALE GENOMIC DNA]</scope>
    <source>
        <strain evidence="7 8">DSM 16010</strain>
    </source>
</reference>
<dbReference type="PROSITE" id="PS51257">
    <property type="entry name" value="PROKAR_LIPOPROTEIN"/>
    <property type="match status" value="1"/>
</dbReference>
<dbReference type="RefSeq" id="WP_084669962.1">
    <property type="nucleotide sequence ID" value="NZ_FRCF01000003.1"/>
</dbReference>
<dbReference type="Proteomes" id="UP000184206">
    <property type="component" value="Unassembled WGS sequence"/>
</dbReference>
<organism evidence="7 8">
    <name type="scientific">Lacicoccus alkaliphilus DSM 16010</name>
    <dbReference type="NCBI Taxonomy" id="1123231"/>
    <lineage>
        <taxon>Bacteria</taxon>
        <taxon>Bacillati</taxon>
        <taxon>Bacillota</taxon>
        <taxon>Bacilli</taxon>
        <taxon>Bacillales</taxon>
        <taxon>Salinicoccaceae</taxon>
        <taxon>Lacicoccus</taxon>
    </lineage>
</organism>
<dbReference type="InterPro" id="IPR006127">
    <property type="entry name" value="ZnuA-like"/>
</dbReference>
<name>A0A1M7EK63_9BACL</name>
<dbReference type="Gene3D" id="3.40.50.1980">
    <property type="entry name" value="Nitrogenase molybdenum iron protein domain"/>
    <property type="match status" value="2"/>
</dbReference>
<comment type="subcellular location">
    <subcellularLocation>
        <location evidence="1">Cell envelope</location>
    </subcellularLocation>
</comment>
<protein>
    <submittedName>
        <fullName evidence="7">Manganese/zinc/iron transport system substrate-binding protein</fullName>
    </submittedName>
</protein>
<dbReference type="InterPro" id="IPR006129">
    <property type="entry name" value="AdhesinB"/>
</dbReference>
<dbReference type="Pfam" id="PF01297">
    <property type="entry name" value="ZnuA"/>
    <property type="match status" value="1"/>
</dbReference>
<keyword evidence="3" id="KW-0479">Metal-binding</keyword>
<dbReference type="AlphaFoldDB" id="A0A1M7EK63"/>
<keyword evidence="4 6" id="KW-0732">Signal</keyword>
<proteinExistence type="inferred from homology"/>
<dbReference type="GO" id="GO:0046872">
    <property type="term" value="F:metal ion binding"/>
    <property type="evidence" value="ECO:0007669"/>
    <property type="project" value="UniProtKB-KW"/>
</dbReference>
<evidence type="ECO:0000256" key="4">
    <source>
        <dbReference type="ARBA" id="ARBA00022729"/>
    </source>
</evidence>
<evidence type="ECO:0000256" key="3">
    <source>
        <dbReference type="ARBA" id="ARBA00022723"/>
    </source>
</evidence>
<evidence type="ECO:0000313" key="8">
    <source>
        <dbReference type="Proteomes" id="UP000184206"/>
    </source>
</evidence>
<dbReference type="InterPro" id="IPR050492">
    <property type="entry name" value="Bact_metal-bind_prot9"/>
</dbReference>
<evidence type="ECO:0000256" key="2">
    <source>
        <dbReference type="ARBA" id="ARBA00022448"/>
    </source>
</evidence>
<dbReference type="STRING" id="1123231.SAMN02745189_01250"/>
<gene>
    <name evidence="7" type="ORF">SAMN02745189_01250</name>
</gene>
<dbReference type="PRINTS" id="PR00691">
    <property type="entry name" value="ADHESINB"/>
</dbReference>
<evidence type="ECO:0000256" key="1">
    <source>
        <dbReference type="ARBA" id="ARBA00004196"/>
    </source>
</evidence>
<evidence type="ECO:0000256" key="5">
    <source>
        <dbReference type="RuleBase" id="RU003512"/>
    </source>
</evidence>
<accession>A0A1M7EK63</accession>
<keyword evidence="8" id="KW-1185">Reference proteome</keyword>
<feature type="chain" id="PRO_5039002179" evidence="6">
    <location>
        <begin position="21"/>
        <end position="311"/>
    </location>
</feature>
<comment type="similarity">
    <text evidence="5">Belongs to the bacterial solute-binding protein 9 family.</text>
</comment>
<dbReference type="PRINTS" id="PR00690">
    <property type="entry name" value="ADHESNFAMILY"/>
</dbReference>
<dbReference type="EMBL" id="FRCF01000003">
    <property type="protein sequence ID" value="SHL92124.1"/>
    <property type="molecule type" value="Genomic_DNA"/>
</dbReference>
<dbReference type="GO" id="GO:0007155">
    <property type="term" value="P:cell adhesion"/>
    <property type="evidence" value="ECO:0007669"/>
    <property type="project" value="InterPro"/>
</dbReference>
<evidence type="ECO:0000256" key="6">
    <source>
        <dbReference type="SAM" id="SignalP"/>
    </source>
</evidence>
<sequence length="311" mass="34647">MKRFTLILTMLLTLIISACGNGEAGDADAEEDGREQIAVTTTFLYDMVNVLEEGVDGFAVELVIPAGEDPHVYEPTSSDLRTFNEADIIMYQGLDFEGRMVDVLEDGVAVAENLSNEDLETMEEEGEEVIDPHFWFDIDLYKVAMQNVMDILVENHPDGEAQYQENLDAYFSELEELDQYVSDRIEEIPDQSRIVVTPHDAFGYLAASYDIEVHAPQGFSTDSEVSNNQIQQTANLIVENDINAIFVETTTNPDRMQRLQEVVESEGGTVEVVSGGENALLSDSLAPEGETGDTYITMYRHNIDVIADHLQ</sequence>
<evidence type="ECO:0000313" key="7">
    <source>
        <dbReference type="EMBL" id="SHL92124.1"/>
    </source>
</evidence>
<keyword evidence="2 5" id="KW-0813">Transport</keyword>
<feature type="signal peptide" evidence="6">
    <location>
        <begin position="1"/>
        <end position="20"/>
    </location>
</feature>
<dbReference type="PANTHER" id="PTHR42953">
    <property type="entry name" value="HIGH-AFFINITY ZINC UPTAKE SYSTEM PROTEIN ZNUA-RELATED"/>
    <property type="match status" value="1"/>
</dbReference>
<dbReference type="SUPFAM" id="SSF53807">
    <property type="entry name" value="Helical backbone' metal receptor"/>
    <property type="match status" value="1"/>
</dbReference>
<dbReference type="GO" id="GO:0030001">
    <property type="term" value="P:metal ion transport"/>
    <property type="evidence" value="ECO:0007669"/>
    <property type="project" value="InterPro"/>
</dbReference>
<dbReference type="InterPro" id="IPR006128">
    <property type="entry name" value="Lipoprotein_PsaA-like"/>
</dbReference>
<dbReference type="GO" id="GO:0030313">
    <property type="term" value="C:cell envelope"/>
    <property type="evidence" value="ECO:0007669"/>
    <property type="project" value="UniProtKB-SubCell"/>
</dbReference>
<dbReference type="PANTHER" id="PTHR42953:SF1">
    <property type="entry name" value="METAL-BINDING PROTEIN HI_0362-RELATED"/>
    <property type="match status" value="1"/>
</dbReference>